<dbReference type="GO" id="GO:0016987">
    <property type="term" value="F:sigma factor activity"/>
    <property type="evidence" value="ECO:0007669"/>
    <property type="project" value="InterPro"/>
</dbReference>
<dbReference type="InterPro" id="IPR013249">
    <property type="entry name" value="RNA_pol_sigma70_r4_t2"/>
</dbReference>
<comment type="caution">
    <text evidence="2">The sequence shown here is derived from an EMBL/GenBank/DDBJ whole genome shotgun (WGS) entry which is preliminary data.</text>
</comment>
<dbReference type="GO" id="GO:0006352">
    <property type="term" value="P:DNA-templated transcription initiation"/>
    <property type="evidence" value="ECO:0007669"/>
    <property type="project" value="InterPro"/>
</dbReference>
<feature type="domain" description="RNA polymerase sigma factor 70 region 4 type 2" evidence="1">
    <location>
        <begin position="87"/>
        <end position="136"/>
    </location>
</feature>
<dbReference type="InterPro" id="IPR013324">
    <property type="entry name" value="RNA_pol_sigma_r3/r4-like"/>
</dbReference>
<proteinExistence type="predicted"/>
<reference evidence="2" key="2">
    <citation type="journal article" date="2021" name="PeerJ">
        <title>Extensive microbial diversity within the chicken gut microbiome revealed by metagenomics and culture.</title>
        <authorList>
            <person name="Gilroy R."/>
            <person name="Ravi A."/>
            <person name="Getino M."/>
            <person name="Pursley I."/>
            <person name="Horton D.L."/>
            <person name="Alikhan N.F."/>
            <person name="Baker D."/>
            <person name="Gharbi K."/>
            <person name="Hall N."/>
            <person name="Watson M."/>
            <person name="Adriaenssens E.M."/>
            <person name="Foster-Nyarko E."/>
            <person name="Jarju S."/>
            <person name="Secka A."/>
            <person name="Antonio M."/>
            <person name="Oren A."/>
            <person name="Chaudhuri R.R."/>
            <person name="La Ragione R."/>
            <person name="Hildebrand F."/>
            <person name="Pallen M.J."/>
        </authorList>
    </citation>
    <scope>NUCLEOTIDE SEQUENCE</scope>
    <source>
        <strain evidence="2">ChiGjej3B3-7149</strain>
    </source>
</reference>
<dbReference type="GO" id="GO:0003677">
    <property type="term" value="F:DNA binding"/>
    <property type="evidence" value="ECO:0007669"/>
    <property type="project" value="InterPro"/>
</dbReference>
<dbReference type="Pfam" id="PF08281">
    <property type="entry name" value="Sigma70_r4_2"/>
    <property type="match status" value="1"/>
</dbReference>
<dbReference type="Proteomes" id="UP000824238">
    <property type="component" value="Unassembled WGS sequence"/>
</dbReference>
<dbReference type="Gene3D" id="1.10.10.10">
    <property type="entry name" value="Winged helix-like DNA-binding domain superfamily/Winged helix DNA-binding domain"/>
    <property type="match status" value="1"/>
</dbReference>
<sequence length="138" mass="16448">MAYNYAKEKRRFDAEWKRNERWYRKEGMSEDDIEEMRRFDLEQFNRDRAYESRRRPLETACGSCYTLMPEFNSGRCSWIEELSDPRLSAKLRELPEADLELLTLLCVDGRSQAQTAQVLGCTQQAVSKRLYKIKKYLA</sequence>
<protein>
    <submittedName>
        <fullName evidence="2">Sigma-70 family RNA polymerase sigma factor</fullName>
    </submittedName>
</protein>
<reference evidence="2" key="1">
    <citation type="submission" date="2020-10" db="EMBL/GenBank/DDBJ databases">
        <authorList>
            <person name="Gilroy R."/>
        </authorList>
    </citation>
    <scope>NUCLEOTIDE SEQUENCE</scope>
    <source>
        <strain evidence="2">ChiGjej3B3-7149</strain>
    </source>
</reference>
<accession>A0A9D1DL34</accession>
<organism evidence="2 3">
    <name type="scientific">Candidatus Scatomorpha intestinigallinarum</name>
    <dbReference type="NCBI Taxonomy" id="2840923"/>
    <lineage>
        <taxon>Bacteria</taxon>
        <taxon>Bacillati</taxon>
        <taxon>Bacillota</taxon>
        <taxon>Clostridia</taxon>
        <taxon>Eubacteriales</taxon>
        <taxon>Candidatus Scatomorpha</taxon>
    </lineage>
</organism>
<name>A0A9D1DL34_9FIRM</name>
<evidence type="ECO:0000313" key="2">
    <source>
        <dbReference type="EMBL" id="HIR54852.1"/>
    </source>
</evidence>
<dbReference type="AlphaFoldDB" id="A0A9D1DL34"/>
<dbReference type="SUPFAM" id="SSF88659">
    <property type="entry name" value="Sigma3 and sigma4 domains of RNA polymerase sigma factors"/>
    <property type="match status" value="1"/>
</dbReference>
<dbReference type="InterPro" id="IPR036388">
    <property type="entry name" value="WH-like_DNA-bd_sf"/>
</dbReference>
<gene>
    <name evidence="2" type="ORF">IAD36_04535</name>
</gene>
<evidence type="ECO:0000313" key="3">
    <source>
        <dbReference type="Proteomes" id="UP000824238"/>
    </source>
</evidence>
<evidence type="ECO:0000259" key="1">
    <source>
        <dbReference type="Pfam" id="PF08281"/>
    </source>
</evidence>
<dbReference type="EMBL" id="DVHH01000114">
    <property type="protein sequence ID" value="HIR54852.1"/>
    <property type="molecule type" value="Genomic_DNA"/>
</dbReference>